<sequence length="156" mass="16905">MARKTILALHGLALVGLLVVAVALATWRSALWPLDLGFSALMTTGGLAILILAWGLLWLAPLLISAALNRHWQRLALWPFAVLGMIALHAFYGPARGFMTLDRLTLIGALNLYAIPVALAVLLGSALREGFRRKSRSNAAMRVRPRRTGATISTSR</sequence>
<comment type="caution">
    <text evidence="2">The sequence shown here is derived from an EMBL/GenBank/DDBJ whole genome shotgun (WGS) entry which is preliminary data.</text>
</comment>
<reference evidence="2 3" key="1">
    <citation type="submission" date="2024-02" db="EMBL/GenBank/DDBJ databases">
        <title>Genome analysis and characterization of Microbaculum marinisediminis sp. nov., isolated from marine sediment.</title>
        <authorList>
            <person name="Du Z.-J."/>
            <person name="Ye Y.-Q."/>
            <person name="Zhang Z.-R."/>
            <person name="Yuan S.-M."/>
            <person name="Zhang X.-Y."/>
        </authorList>
    </citation>
    <scope>NUCLEOTIDE SEQUENCE [LARGE SCALE GENOMIC DNA]</scope>
    <source>
        <strain evidence="2 3">SDUM1044001</strain>
    </source>
</reference>
<feature type="transmembrane region" description="Helical" evidence="1">
    <location>
        <begin position="47"/>
        <end position="68"/>
    </location>
</feature>
<keyword evidence="1" id="KW-1133">Transmembrane helix</keyword>
<dbReference type="RefSeq" id="WP_340328077.1">
    <property type="nucleotide sequence ID" value="NZ_JAZHOF010000001.1"/>
</dbReference>
<feature type="transmembrane region" description="Helical" evidence="1">
    <location>
        <begin position="75"/>
        <end position="92"/>
    </location>
</feature>
<name>A0AAW9RDM8_9HYPH</name>
<protein>
    <submittedName>
        <fullName evidence="2">Uncharacterized protein</fullName>
    </submittedName>
</protein>
<keyword evidence="3" id="KW-1185">Reference proteome</keyword>
<gene>
    <name evidence="2" type="ORF">V3328_02615</name>
</gene>
<evidence type="ECO:0000313" key="3">
    <source>
        <dbReference type="Proteomes" id="UP001378188"/>
    </source>
</evidence>
<keyword evidence="1" id="KW-0812">Transmembrane</keyword>
<dbReference type="EMBL" id="JAZHOF010000001">
    <property type="protein sequence ID" value="MEJ8570347.1"/>
    <property type="molecule type" value="Genomic_DNA"/>
</dbReference>
<proteinExistence type="predicted"/>
<organism evidence="2 3">
    <name type="scientific">Microbaculum marinum</name>
    <dbReference type="NCBI Taxonomy" id="1764581"/>
    <lineage>
        <taxon>Bacteria</taxon>
        <taxon>Pseudomonadati</taxon>
        <taxon>Pseudomonadota</taxon>
        <taxon>Alphaproteobacteria</taxon>
        <taxon>Hyphomicrobiales</taxon>
        <taxon>Tepidamorphaceae</taxon>
        <taxon>Microbaculum</taxon>
    </lineage>
</organism>
<accession>A0AAW9RDM8</accession>
<dbReference type="AlphaFoldDB" id="A0AAW9RDM8"/>
<keyword evidence="1" id="KW-0472">Membrane</keyword>
<feature type="transmembrane region" description="Helical" evidence="1">
    <location>
        <begin position="104"/>
        <end position="127"/>
    </location>
</feature>
<evidence type="ECO:0000313" key="2">
    <source>
        <dbReference type="EMBL" id="MEJ8570347.1"/>
    </source>
</evidence>
<evidence type="ECO:0000256" key="1">
    <source>
        <dbReference type="SAM" id="Phobius"/>
    </source>
</evidence>
<dbReference type="Proteomes" id="UP001378188">
    <property type="component" value="Unassembled WGS sequence"/>
</dbReference>